<dbReference type="Pfam" id="PF00817">
    <property type="entry name" value="IMS"/>
    <property type="match status" value="1"/>
</dbReference>
<name>A0A1H4GCG8_9BACT</name>
<protein>
    <submittedName>
        <fullName evidence="3">Protein ImuB</fullName>
    </submittedName>
</protein>
<accession>A0A1H4GCG8</accession>
<keyword evidence="1" id="KW-0227">DNA damage</keyword>
<dbReference type="Proteomes" id="UP000199656">
    <property type="component" value="Unassembled WGS sequence"/>
</dbReference>
<dbReference type="PANTHER" id="PTHR35369:SF2">
    <property type="entry name" value="BLR3025 PROTEIN"/>
    <property type="match status" value="1"/>
</dbReference>
<dbReference type="AlphaFoldDB" id="A0A1H4GCG8"/>
<keyword evidence="4" id="KW-1185">Reference proteome</keyword>
<dbReference type="PANTHER" id="PTHR35369">
    <property type="entry name" value="BLR3025 PROTEIN-RELATED"/>
    <property type="match status" value="1"/>
</dbReference>
<evidence type="ECO:0000256" key="1">
    <source>
        <dbReference type="ARBA" id="ARBA00022763"/>
    </source>
</evidence>
<organism evidence="3 4">
    <name type="scientific">Chitinophaga terrae</name>
    <name type="common">ex Kim and Jung 2007</name>
    <dbReference type="NCBI Taxonomy" id="408074"/>
    <lineage>
        <taxon>Bacteria</taxon>
        <taxon>Pseudomonadati</taxon>
        <taxon>Bacteroidota</taxon>
        <taxon>Chitinophagia</taxon>
        <taxon>Chitinophagales</taxon>
        <taxon>Chitinophagaceae</taxon>
        <taxon>Chitinophaga</taxon>
    </lineage>
</organism>
<dbReference type="SUPFAM" id="SSF56672">
    <property type="entry name" value="DNA/RNA polymerases"/>
    <property type="match status" value="1"/>
</dbReference>
<evidence type="ECO:0000313" key="3">
    <source>
        <dbReference type="EMBL" id="SEB06991.1"/>
    </source>
</evidence>
<feature type="domain" description="UmuC" evidence="2">
    <location>
        <begin position="17"/>
        <end position="153"/>
    </location>
</feature>
<dbReference type="InterPro" id="IPR050356">
    <property type="entry name" value="SulA_CellDiv_inhibitor"/>
</dbReference>
<dbReference type="EMBL" id="FNRL01000036">
    <property type="protein sequence ID" value="SEB06991.1"/>
    <property type="molecule type" value="Genomic_DNA"/>
</dbReference>
<evidence type="ECO:0000313" key="4">
    <source>
        <dbReference type="Proteomes" id="UP000199656"/>
    </source>
</evidence>
<proteinExistence type="predicted"/>
<sequence length="497" mass="57592">MGKRYVVIWFRFLLTDYMIRRQPDLKGTCFVLTEKQHGRIVVTAVSEAAYQKGIRENMPLADARIYVNDLLVVNSDDQLPERLLRDLAEWCIRFTPTVSFELPDILLLDVSGCTHLWKGEGQYLRALFTRIREFGYTIFAALADTIGAAWAVSHFVGNRIIPPLQQWETLHSLPLHALRIDIETVERFNKLGIRTIGDLKTISPSSIKRRFGDLVLSRLRQAFGEEEEIITPITTISPYTERLPCLEPILTRKGIEIALSKLLEQLCSRLVKENNGLRKCLFKCYRVDSKVIELEISTQRPSNSISHIFMLFENKITTIEPALGIELFVLQAPQVEKLSPALQPLWEPAAIDNKRLSELIDRLNCRQGIEVQRYLPAEHYWPERAYRLAVSLDETLTTWPLNQYFPLIIFTPPVKITVTAPIPDYPPMNFRDTRDTRLHTIVKSIGPRRIESEWWIEERKHRDYYLVEDTDAGRYCIFRVGHYGSDTTEWFLHGVLP</sequence>
<dbReference type="RefSeq" id="WP_089765492.1">
    <property type="nucleotide sequence ID" value="NZ_BKAT01000059.1"/>
</dbReference>
<dbReference type="CDD" id="cd03468">
    <property type="entry name" value="PolY_like"/>
    <property type="match status" value="1"/>
</dbReference>
<evidence type="ECO:0000259" key="2">
    <source>
        <dbReference type="Pfam" id="PF00817"/>
    </source>
</evidence>
<dbReference type="InterPro" id="IPR043502">
    <property type="entry name" value="DNA/RNA_pol_sf"/>
</dbReference>
<dbReference type="OrthoDB" id="625722at2"/>
<dbReference type="STRING" id="408074.SAMN05660909_05143"/>
<reference evidence="4" key="1">
    <citation type="submission" date="2016-10" db="EMBL/GenBank/DDBJ databases">
        <authorList>
            <person name="Varghese N."/>
            <person name="Submissions S."/>
        </authorList>
    </citation>
    <scope>NUCLEOTIDE SEQUENCE [LARGE SCALE GENOMIC DNA]</scope>
    <source>
        <strain evidence="4">DSM 23920</strain>
    </source>
</reference>
<dbReference type="InterPro" id="IPR001126">
    <property type="entry name" value="UmuC"/>
</dbReference>
<dbReference type="Gene3D" id="3.40.1170.60">
    <property type="match status" value="1"/>
</dbReference>
<dbReference type="GO" id="GO:0006281">
    <property type="term" value="P:DNA repair"/>
    <property type="evidence" value="ECO:0007669"/>
    <property type="project" value="InterPro"/>
</dbReference>
<gene>
    <name evidence="3" type="ORF">SAMN05660909_05143</name>
</gene>